<gene>
    <name evidence="3" type="primary">LOC26534324</name>
</gene>
<feature type="coiled-coil region" evidence="1">
    <location>
        <begin position="11"/>
        <end position="38"/>
    </location>
</feature>
<dbReference type="Proteomes" id="UP000001819">
    <property type="component" value="Chromosome 4"/>
</dbReference>
<dbReference type="RefSeq" id="XP_015035323.2">
    <property type="nucleotide sequence ID" value="XM_015179837.2"/>
</dbReference>
<sequence>MGAMEPRSDEVLHLKEDLAQLQAELDAAYDIISEMDDDDILEIQNQWLRDELKEFKEKSGWEDLGDVSHRNIGERQSDRHKRRRYRENVARGMHGQSLKDLALERRYGRQWDGSVIGELLRCCRAGAAQN</sequence>
<dbReference type="AlphaFoldDB" id="A0A6I8V7B6"/>
<keyword evidence="1" id="KW-0175">Coiled coil</keyword>
<name>A0A6I8V7B6_DROPS</name>
<accession>A0A6I8V7B6</accession>
<reference evidence="3" key="1">
    <citation type="submission" date="2025-08" db="UniProtKB">
        <authorList>
            <consortium name="RefSeq"/>
        </authorList>
    </citation>
    <scope>IDENTIFICATION</scope>
    <source>
        <strain evidence="3">MV-25-SWS-2005</strain>
        <tissue evidence="3">Whole body</tissue>
    </source>
</reference>
<proteinExistence type="predicted"/>
<evidence type="ECO:0000313" key="2">
    <source>
        <dbReference type="Proteomes" id="UP000001819"/>
    </source>
</evidence>
<evidence type="ECO:0000256" key="1">
    <source>
        <dbReference type="SAM" id="Coils"/>
    </source>
</evidence>
<dbReference type="ExpressionAtlas" id="A0A6I8V7B6">
    <property type="expression patterns" value="baseline"/>
</dbReference>
<organism evidence="2 3">
    <name type="scientific">Drosophila pseudoobscura pseudoobscura</name>
    <name type="common">Fruit fly</name>
    <dbReference type="NCBI Taxonomy" id="46245"/>
    <lineage>
        <taxon>Eukaryota</taxon>
        <taxon>Metazoa</taxon>
        <taxon>Ecdysozoa</taxon>
        <taxon>Arthropoda</taxon>
        <taxon>Hexapoda</taxon>
        <taxon>Insecta</taxon>
        <taxon>Pterygota</taxon>
        <taxon>Neoptera</taxon>
        <taxon>Endopterygota</taxon>
        <taxon>Diptera</taxon>
        <taxon>Brachycera</taxon>
        <taxon>Muscomorpha</taxon>
        <taxon>Ephydroidea</taxon>
        <taxon>Drosophilidae</taxon>
        <taxon>Drosophila</taxon>
        <taxon>Sophophora</taxon>
    </lineage>
</organism>
<keyword evidence="2" id="KW-1185">Reference proteome</keyword>
<protein>
    <submittedName>
        <fullName evidence="3">Uncharacterized protein</fullName>
    </submittedName>
</protein>
<dbReference type="InParanoid" id="A0A6I8V7B6"/>
<evidence type="ECO:0000313" key="3">
    <source>
        <dbReference type="RefSeq" id="XP_015035323.2"/>
    </source>
</evidence>
<dbReference type="KEGG" id="dpo:26534324"/>